<sequence length="93" mass="9397">MVSIRPALAAAGAAALLALCPPAHASPVTGRGACDEALAVAGQAEHDYQALKRELQRIVADGGHPDASQRRALGDAEAKTVSTASQAQRICGP</sequence>
<proteinExistence type="predicted"/>
<dbReference type="RefSeq" id="WP_201815702.1">
    <property type="nucleotide sequence ID" value="NZ_JAERRH010000003.1"/>
</dbReference>
<keyword evidence="5" id="KW-1185">Reference proteome</keyword>
<reference evidence="4 5" key="1">
    <citation type="submission" date="2021-01" db="EMBL/GenBank/DDBJ databases">
        <title>WGS of actinomycetes isolated from Thailand.</title>
        <authorList>
            <person name="Thawai C."/>
        </authorList>
    </citation>
    <scope>NUCLEOTIDE SEQUENCE [LARGE SCALE GENOMIC DNA]</scope>
    <source>
        <strain evidence="4 5">CH5-8</strain>
    </source>
</reference>
<feature type="region of interest" description="Disordered" evidence="2">
    <location>
        <begin position="63"/>
        <end position="93"/>
    </location>
</feature>
<feature type="signal peptide" evidence="3">
    <location>
        <begin position="1"/>
        <end position="25"/>
    </location>
</feature>
<organism evidence="4 5">
    <name type="scientific">Streptomyces musisoli</name>
    <dbReference type="NCBI Taxonomy" id="2802280"/>
    <lineage>
        <taxon>Bacteria</taxon>
        <taxon>Bacillati</taxon>
        <taxon>Actinomycetota</taxon>
        <taxon>Actinomycetes</taxon>
        <taxon>Kitasatosporales</taxon>
        <taxon>Streptomycetaceae</taxon>
        <taxon>Streptomyces</taxon>
    </lineage>
</organism>
<dbReference type="EMBL" id="JAERRH010000003">
    <property type="protein sequence ID" value="MBL1105265.1"/>
    <property type="molecule type" value="Genomic_DNA"/>
</dbReference>
<evidence type="ECO:0008006" key="6">
    <source>
        <dbReference type="Google" id="ProtNLM"/>
    </source>
</evidence>
<evidence type="ECO:0000313" key="5">
    <source>
        <dbReference type="Proteomes" id="UP000621386"/>
    </source>
</evidence>
<accession>A0ABS1NZQ8</accession>
<feature type="compositionally biased region" description="Basic and acidic residues" evidence="2">
    <location>
        <begin position="63"/>
        <end position="78"/>
    </location>
</feature>
<evidence type="ECO:0000256" key="1">
    <source>
        <dbReference type="SAM" id="Coils"/>
    </source>
</evidence>
<name>A0ABS1NZQ8_9ACTN</name>
<evidence type="ECO:0000256" key="3">
    <source>
        <dbReference type="SAM" id="SignalP"/>
    </source>
</evidence>
<feature type="coiled-coil region" evidence="1">
    <location>
        <begin position="34"/>
        <end position="61"/>
    </location>
</feature>
<evidence type="ECO:0000256" key="2">
    <source>
        <dbReference type="SAM" id="MobiDB-lite"/>
    </source>
</evidence>
<feature type="chain" id="PRO_5045048063" description="Secreted protein" evidence="3">
    <location>
        <begin position="26"/>
        <end position="93"/>
    </location>
</feature>
<protein>
    <recommendedName>
        <fullName evidence="6">Secreted protein</fullName>
    </recommendedName>
</protein>
<keyword evidence="1" id="KW-0175">Coiled coil</keyword>
<comment type="caution">
    <text evidence="4">The sequence shown here is derived from an EMBL/GenBank/DDBJ whole genome shotgun (WGS) entry which is preliminary data.</text>
</comment>
<feature type="compositionally biased region" description="Polar residues" evidence="2">
    <location>
        <begin position="80"/>
        <end position="93"/>
    </location>
</feature>
<gene>
    <name evidence="4" type="ORF">JK361_11810</name>
</gene>
<dbReference type="Proteomes" id="UP000621386">
    <property type="component" value="Unassembled WGS sequence"/>
</dbReference>
<evidence type="ECO:0000313" key="4">
    <source>
        <dbReference type="EMBL" id="MBL1105265.1"/>
    </source>
</evidence>
<keyword evidence="3" id="KW-0732">Signal</keyword>